<feature type="transmembrane region" description="Helical" evidence="1">
    <location>
        <begin position="124"/>
        <end position="144"/>
    </location>
</feature>
<dbReference type="Proteomes" id="UP000585474">
    <property type="component" value="Unassembled WGS sequence"/>
</dbReference>
<keyword evidence="3" id="KW-1185">Reference proteome</keyword>
<protein>
    <submittedName>
        <fullName evidence="2">Tapetum determinant protein</fullName>
    </submittedName>
</protein>
<evidence type="ECO:0000313" key="2">
    <source>
        <dbReference type="EMBL" id="GFZ03328.1"/>
    </source>
</evidence>
<proteinExistence type="predicted"/>
<organism evidence="2 3">
    <name type="scientific">Actinidia rufa</name>
    <dbReference type="NCBI Taxonomy" id="165716"/>
    <lineage>
        <taxon>Eukaryota</taxon>
        <taxon>Viridiplantae</taxon>
        <taxon>Streptophyta</taxon>
        <taxon>Embryophyta</taxon>
        <taxon>Tracheophyta</taxon>
        <taxon>Spermatophyta</taxon>
        <taxon>Magnoliopsida</taxon>
        <taxon>eudicotyledons</taxon>
        <taxon>Gunneridae</taxon>
        <taxon>Pentapetalae</taxon>
        <taxon>asterids</taxon>
        <taxon>Ericales</taxon>
        <taxon>Actinidiaceae</taxon>
        <taxon>Actinidia</taxon>
    </lineage>
</organism>
<dbReference type="AlphaFoldDB" id="A0A7J0FZG9"/>
<accession>A0A7J0FZG9</accession>
<reference evidence="2 3" key="1">
    <citation type="submission" date="2019-07" db="EMBL/GenBank/DDBJ databases">
        <title>De Novo Assembly of kiwifruit Actinidia rufa.</title>
        <authorList>
            <person name="Sugita-Konishi S."/>
            <person name="Sato K."/>
            <person name="Mori E."/>
            <person name="Abe Y."/>
            <person name="Kisaki G."/>
            <person name="Hamano K."/>
            <person name="Suezawa K."/>
            <person name="Otani M."/>
            <person name="Fukuda T."/>
            <person name="Manabe T."/>
            <person name="Gomi K."/>
            <person name="Tabuchi M."/>
            <person name="Akimitsu K."/>
            <person name="Kataoka I."/>
        </authorList>
    </citation>
    <scope>NUCLEOTIDE SEQUENCE [LARGE SCALE GENOMIC DNA]</scope>
    <source>
        <strain evidence="3">cv. Fuchu</strain>
    </source>
</reference>
<gene>
    <name evidence="2" type="ORF">Acr_15g0019360</name>
</gene>
<keyword evidence="1" id="KW-0812">Transmembrane</keyword>
<keyword evidence="1" id="KW-0472">Membrane</keyword>
<evidence type="ECO:0000313" key="3">
    <source>
        <dbReference type="Proteomes" id="UP000585474"/>
    </source>
</evidence>
<dbReference type="EMBL" id="BJWL01000015">
    <property type="protein sequence ID" value="GFZ03328.1"/>
    <property type="molecule type" value="Genomic_DNA"/>
</dbReference>
<keyword evidence="1" id="KW-1133">Transmembrane helix</keyword>
<evidence type="ECO:0000256" key="1">
    <source>
        <dbReference type="SAM" id="Phobius"/>
    </source>
</evidence>
<sequence>MGIYQSSEASGDAVFNQELVIWKENRTGFVRKLLTMHNESNRGDVLEGQHSNIPRTNNPTSQWHSDLHSPSPQCLCLWLQRLQHSLQLRLVQLCPAESIHESLGESATTTSLSMTGRLLAPVKAFLSSTPTASATLFLFLLLLASCY</sequence>
<name>A0A7J0FZG9_9ERIC</name>
<comment type="caution">
    <text evidence="2">The sequence shown here is derived from an EMBL/GenBank/DDBJ whole genome shotgun (WGS) entry which is preliminary data.</text>
</comment>